<accession>A0A382ABQ6</accession>
<evidence type="ECO:0000313" key="1">
    <source>
        <dbReference type="EMBL" id="SVA98976.1"/>
    </source>
</evidence>
<proteinExistence type="predicted"/>
<organism evidence="1">
    <name type="scientific">marine metagenome</name>
    <dbReference type="NCBI Taxonomy" id="408172"/>
    <lineage>
        <taxon>unclassified sequences</taxon>
        <taxon>metagenomes</taxon>
        <taxon>ecological metagenomes</taxon>
    </lineage>
</organism>
<gene>
    <name evidence="1" type="ORF">METZ01_LOCUS151830</name>
</gene>
<dbReference type="AlphaFoldDB" id="A0A382ABQ6"/>
<protein>
    <submittedName>
        <fullName evidence="1">Uncharacterized protein</fullName>
    </submittedName>
</protein>
<feature type="non-terminal residue" evidence="1">
    <location>
        <position position="64"/>
    </location>
</feature>
<name>A0A382ABQ6_9ZZZZ</name>
<reference evidence="1" key="1">
    <citation type="submission" date="2018-05" db="EMBL/GenBank/DDBJ databases">
        <authorList>
            <person name="Lanie J.A."/>
            <person name="Ng W.-L."/>
            <person name="Kazmierczak K.M."/>
            <person name="Andrzejewski T.M."/>
            <person name="Davidsen T.M."/>
            <person name="Wayne K.J."/>
            <person name="Tettelin H."/>
            <person name="Glass J.I."/>
            <person name="Rusch D."/>
            <person name="Podicherti R."/>
            <person name="Tsui H.-C.T."/>
            <person name="Winkler M.E."/>
        </authorList>
    </citation>
    <scope>NUCLEOTIDE SEQUENCE</scope>
</reference>
<sequence>MIATKLKVLTIIGLLIATNAFSQVVDENMPFGDKALEIYTTAVELRTAKGHKQVPVLAEYLASE</sequence>
<dbReference type="EMBL" id="UINC01024737">
    <property type="protein sequence ID" value="SVA98976.1"/>
    <property type="molecule type" value="Genomic_DNA"/>
</dbReference>